<reference evidence="3 4" key="1">
    <citation type="submission" date="2018-08" db="EMBL/GenBank/DDBJ databases">
        <title>A genome reference for cultivated species of the human gut microbiota.</title>
        <authorList>
            <person name="Zou Y."/>
            <person name="Xue W."/>
            <person name="Luo G."/>
        </authorList>
    </citation>
    <scope>NUCLEOTIDE SEQUENCE [LARGE SCALE GENOMIC DNA]</scope>
    <source>
        <strain evidence="3 4">AF24-2</strain>
    </source>
</reference>
<feature type="signal peptide" evidence="2">
    <location>
        <begin position="1"/>
        <end position="19"/>
    </location>
</feature>
<dbReference type="AlphaFoldDB" id="A0A412GTK6"/>
<feature type="chain" id="PRO_5019018209" evidence="2">
    <location>
        <begin position="20"/>
        <end position="350"/>
    </location>
</feature>
<gene>
    <name evidence="3" type="ORF">DWY20_05075</name>
</gene>
<evidence type="ECO:0000313" key="3">
    <source>
        <dbReference type="EMBL" id="RGR98185.1"/>
    </source>
</evidence>
<protein>
    <submittedName>
        <fullName evidence="3">DUF4831 family protein</fullName>
    </submittedName>
</protein>
<dbReference type="EMBL" id="QRUU01000014">
    <property type="protein sequence ID" value="RGR98185.1"/>
    <property type="molecule type" value="Genomic_DNA"/>
</dbReference>
<proteinExistence type="predicted"/>
<dbReference type="Proteomes" id="UP000285864">
    <property type="component" value="Unassembled WGS sequence"/>
</dbReference>
<comment type="caution">
    <text evidence="3">The sequence shown here is derived from an EMBL/GenBank/DDBJ whole genome shotgun (WGS) entry which is preliminary data.</text>
</comment>
<keyword evidence="4" id="KW-1185">Reference proteome</keyword>
<dbReference type="RefSeq" id="WP_118483643.1">
    <property type="nucleotide sequence ID" value="NZ_QRUU01000014.1"/>
</dbReference>
<evidence type="ECO:0000256" key="1">
    <source>
        <dbReference type="SAM" id="MobiDB-lite"/>
    </source>
</evidence>
<sequence>MNRTIIALGLLACSTHIAAQDVNIYTPGTDEGIVYFLPKTALEVNIIATRISYQPGELCQYANRYLRMNNVNPQPETYWEIKQIDVRSIGVPDSTKAYIIKLKDKSTLSNIELTENGIAKAINTTFPKEYEQQQGYELEKSLPHESTRKYMTEEILMAGSTAKMAELTAKEIYNIRESKNLILRGQADTMPKDGASLKLIMNNLDKQEKALTQMFAGTTDREDKVFTLLVTPEDNTKDKIVLRFSRLLGALSTDNLAGDPIYISMSSTAPIPAPTDDSKKKKKPEGAIYNIPGKGNVSVSYQGKKYFEKDLPITQFGSTEVLVNELFNKKINTRVVFNPETGAILKIDKD</sequence>
<organism evidence="3 4">
    <name type="scientific">Phocaeicola coprocola</name>
    <dbReference type="NCBI Taxonomy" id="310298"/>
    <lineage>
        <taxon>Bacteria</taxon>
        <taxon>Pseudomonadati</taxon>
        <taxon>Bacteroidota</taxon>
        <taxon>Bacteroidia</taxon>
        <taxon>Bacteroidales</taxon>
        <taxon>Bacteroidaceae</taxon>
        <taxon>Phocaeicola</taxon>
    </lineage>
</organism>
<evidence type="ECO:0000256" key="2">
    <source>
        <dbReference type="SAM" id="SignalP"/>
    </source>
</evidence>
<dbReference type="InterPro" id="IPR032265">
    <property type="entry name" value="DUF4831"/>
</dbReference>
<feature type="region of interest" description="Disordered" evidence="1">
    <location>
        <begin position="267"/>
        <end position="288"/>
    </location>
</feature>
<evidence type="ECO:0000313" key="4">
    <source>
        <dbReference type="Proteomes" id="UP000285864"/>
    </source>
</evidence>
<dbReference type="Pfam" id="PF16115">
    <property type="entry name" value="DUF4831"/>
    <property type="match status" value="1"/>
</dbReference>
<accession>A0A412GTK6</accession>
<keyword evidence="2" id="KW-0732">Signal</keyword>
<name>A0A412GTK6_9BACT</name>